<dbReference type="InterPro" id="IPR005945">
    <property type="entry name" value="Pro_imino_pep"/>
</dbReference>
<reference evidence="5" key="1">
    <citation type="submission" date="2021-06" db="EMBL/GenBank/DDBJ databases">
        <title>Updating the genus Pseudomonas: Description of 43 new species and partition of the Pseudomonas putida group.</title>
        <authorList>
            <person name="Girard L."/>
            <person name="Lood C."/>
            <person name="Vandamme P."/>
            <person name="Rokni-Zadeh H."/>
            <person name="van Noort V."/>
            <person name="Hofte M."/>
            <person name="Lavigne R."/>
            <person name="De Mot R."/>
        </authorList>
    </citation>
    <scope>NUCLEOTIDE SEQUENCE</scope>
    <source>
        <strain evidence="5">CMR12a</strain>
    </source>
</reference>
<dbReference type="Pfam" id="PF00561">
    <property type="entry name" value="Abhydrolase_1"/>
    <property type="match status" value="1"/>
</dbReference>
<dbReference type="PRINTS" id="PR00793">
    <property type="entry name" value="PROAMNOPTASE"/>
</dbReference>
<name>A0ABX8MPA9_9PSED</name>
<evidence type="ECO:0000313" key="5">
    <source>
        <dbReference type="EMBL" id="QXH38986.1"/>
    </source>
</evidence>
<gene>
    <name evidence="5" type="ORF">KSS89_22455</name>
</gene>
<dbReference type="SUPFAM" id="SSF53474">
    <property type="entry name" value="alpha/beta-Hydrolases"/>
    <property type="match status" value="1"/>
</dbReference>
<sequence>MHFDQQHRIAAPGGQIWTAIRHGESSGLPLVVVHGGPGSNHLYLSNFSEHLKERSLIYYDQLDSGYSARPNDAAHWTLERACDELAAVVEFHGLTRFHLLGSSWGGSIAAAYASCQDPRLASLVLAGPLISAADWNADNRAHLQKLPSPWREVLLAGDSGHPQFEEALQMFNRRHMLRLDEEPPFIKESDRLYNSTLFRHMWGIADFFGDGTLCELDLRDALRRIKCPTHFIVGEHDECSPAAIRRYVRYLDNGGEHVVPEASHLAHIEQPELFFGWLGETLARYDALA</sequence>
<feature type="domain" description="AB hydrolase-1" evidence="4">
    <location>
        <begin position="29"/>
        <end position="271"/>
    </location>
</feature>
<evidence type="ECO:0000256" key="1">
    <source>
        <dbReference type="ARBA" id="ARBA00010088"/>
    </source>
</evidence>
<dbReference type="EMBL" id="CP077074">
    <property type="protein sequence ID" value="QXH38986.1"/>
    <property type="molecule type" value="Genomic_DNA"/>
</dbReference>
<evidence type="ECO:0000256" key="3">
    <source>
        <dbReference type="PIRNR" id="PIRNR005539"/>
    </source>
</evidence>
<evidence type="ECO:0000313" key="6">
    <source>
        <dbReference type="Proteomes" id="UP000693952"/>
    </source>
</evidence>
<keyword evidence="6" id="KW-1185">Reference proteome</keyword>
<comment type="similarity">
    <text evidence="1">Belongs to the peptidase S33 family.</text>
</comment>
<dbReference type="InterPro" id="IPR029058">
    <property type="entry name" value="AB_hydrolase_fold"/>
</dbReference>
<dbReference type="InterPro" id="IPR002410">
    <property type="entry name" value="Peptidase_S33"/>
</dbReference>
<dbReference type="InterPro" id="IPR000073">
    <property type="entry name" value="AB_hydrolase_1"/>
</dbReference>
<dbReference type="PANTHER" id="PTHR43798">
    <property type="entry name" value="MONOACYLGLYCEROL LIPASE"/>
    <property type="match status" value="1"/>
</dbReference>
<keyword evidence="2 3" id="KW-0378">Hydrolase</keyword>
<evidence type="ECO:0000259" key="4">
    <source>
        <dbReference type="Pfam" id="PF00561"/>
    </source>
</evidence>
<accession>A0ABX8MPA9</accession>
<evidence type="ECO:0000256" key="2">
    <source>
        <dbReference type="ARBA" id="ARBA00022801"/>
    </source>
</evidence>
<dbReference type="InterPro" id="IPR050266">
    <property type="entry name" value="AB_hydrolase_sf"/>
</dbReference>
<dbReference type="PIRSF" id="PIRSF005539">
    <property type="entry name" value="Pept_S33_TRI_F1"/>
    <property type="match status" value="1"/>
</dbReference>
<dbReference type="PANTHER" id="PTHR43798:SF33">
    <property type="entry name" value="HYDROLASE, PUTATIVE (AFU_ORTHOLOGUE AFUA_2G14860)-RELATED"/>
    <property type="match status" value="1"/>
</dbReference>
<dbReference type="Proteomes" id="UP000693952">
    <property type="component" value="Chromosome"/>
</dbReference>
<dbReference type="RefSeq" id="WP_124347854.1">
    <property type="nucleotide sequence ID" value="NZ_CP027706.1"/>
</dbReference>
<dbReference type="Gene3D" id="3.40.50.1820">
    <property type="entry name" value="alpha/beta hydrolase"/>
    <property type="match status" value="1"/>
</dbReference>
<protein>
    <submittedName>
        <fullName evidence="5">Proline iminopeptidase-family hydrolase</fullName>
    </submittedName>
</protein>
<organism evidence="5 6">
    <name type="scientific">Pseudomonas sessilinigenes</name>
    <dbReference type="NCBI Taxonomy" id="658629"/>
    <lineage>
        <taxon>Bacteria</taxon>
        <taxon>Pseudomonadati</taxon>
        <taxon>Pseudomonadota</taxon>
        <taxon>Gammaproteobacteria</taxon>
        <taxon>Pseudomonadales</taxon>
        <taxon>Pseudomonadaceae</taxon>
        <taxon>Pseudomonas</taxon>
    </lineage>
</organism>
<dbReference type="GO" id="GO:0016787">
    <property type="term" value="F:hydrolase activity"/>
    <property type="evidence" value="ECO:0007669"/>
    <property type="project" value="UniProtKB-KW"/>
</dbReference>
<proteinExistence type="inferred from homology"/>
<dbReference type="NCBIfam" id="TIGR01250">
    <property type="entry name" value="pro_imino_pep_2"/>
    <property type="match status" value="1"/>
</dbReference>